<dbReference type="PANTHER" id="PTHR30221:SF1">
    <property type="entry name" value="SMALL-CONDUCTANCE MECHANOSENSITIVE CHANNEL"/>
    <property type="match status" value="1"/>
</dbReference>
<keyword evidence="11" id="KW-1185">Reference proteome</keyword>
<comment type="similarity">
    <text evidence="2">Belongs to the MscS (TC 1.A.23) family.</text>
</comment>
<evidence type="ECO:0000256" key="3">
    <source>
        <dbReference type="ARBA" id="ARBA00022475"/>
    </source>
</evidence>
<dbReference type="PANTHER" id="PTHR30221">
    <property type="entry name" value="SMALL-CONDUCTANCE MECHANOSENSITIVE CHANNEL"/>
    <property type="match status" value="1"/>
</dbReference>
<dbReference type="SUPFAM" id="SSF82861">
    <property type="entry name" value="Mechanosensitive channel protein MscS (YggB), transmembrane region"/>
    <property type="match status" value="1"/>
</dbReference>
<evidence type="ECO:0000259" key="8">
    <source>
        <dbReference type="Pfam" id="PF00924"/>
    </source>
</evidence>
<feature type="domain" description="Mechanosensitive ion channel MscS" evidence="8">
    <location>
        <begin position="112"/>
        <end position="179"/>
    </location>
</feature>
<keyword evidence="3" id="KW-1003">Cell membrane</keyword>
<dbReference type="InterPro" id="IPR023408">
    <property type="entry name" value="MscS_beta-dom_sf"/>
</dbReference>
<gene>
    <name evidence="10" type="ORF">F7231_21085</name>
</gene>
<keyword evidence="5 7" id="KW-1133">Transmembrane helix</keyword>
<accession>A0ABX0QK65</accession>
<protein>
    <submittedName>
        <fullName evidence="10">Mechanosensitive ion channel family protein</fullName>
    </submittedName>
</protein>
<feature type="transmembrane region" description="Helical" evidence="7">
    <location>
        <begin position="62"/>
        <end position="86"/>
    </location>
</feature>
<dbReference type="InterPro" id="IPR006685">
    <property type="entry name" value="MscS_channel_2nd"/>
</dbReference>
<dbReference type="SUPFAM" id="SSF82689">
    <property type="entry name" value="Mechanosensitive channel protein MscS (YggB), C-terminal domain"/>
    <property type="match status" value="1"/>
</dbReference>
<dbReference type="InterPro" id="IPR010920">
    <property type="entry name" value="LSM_dom_sf"/>
</dbReference>
<dbReference type="SUPFAM" id="SSF50182">
    <property type="entry name" value="Sm-like ribonucleoproteins"/>
    <property type="match status" value="1"/>
</dbReference>
<dbReference type="InterPro" id="IPR011014">
    <property type="entry name" value="MscS_channel_TM-2"/>
</dbReference>
<dbReference type="Proteomes" id="UP000606008">
    <property type="component" value="Unassembled WGS sequence"/>
</dbReference>
<evidence type="ECO:0000256" key="6">
    <source>
        <dbReference type="ARBA" id="ARBA00023136"/>
    </source>
</evidence>
<reference evidence="10" key="1">
    <citation type="submission" date="2024-05" db="EMBL/GenBank/DDBJ databases">
        <authorList>
            <person name="Jung D.-H."/>
        </authorList>
    </citation>
    <scope>NUCLEOTIDE SEQUENCE</scope>
    <source>
        <strain evidence="10">JA-25</strain>
    </source>
</reference>
<dbReference type="RefSeq" id="WP_085412841.1">
    <property type="nucleotide sequence ID" value="NZ_WAEL01000008.1"/>
</dbReference>
<evidence type="ECO:0000256" key="4">
    <source>
        <dbReference type="ARBA" id="ARBA00022692"/>
    </source>
</evidence>
<feature type="transmembrane region" description="Helical" evidence="7">
    <location>
        <begin position="92"/>
        <end position="110"/>
    </location>
</feature>
<dbReference type="Pfam" id="PF21088">
    <property type="entry name" value="MS_channel_1st"/>
    <property type="match status" value="1"/>
</dbReference>
<dbReference type="InterPro" id="IPR011066">
    <property type="entry name" value="MscS_channel_C_sf"/>
</dbReference>
<comment type="caution">
    <text evidence="10">The sequence shown here is derived from an EMBL/GenBank/DDBJ whole genome shotgun (WGS) entry which is preliminary data.</text>
</comment>
<dbReference type="Pfam" id="PF00924">
    <property type="entry name" value="MS_channel_2nd"/>
    <property type="match status" value="1"/>
</dbReference>
<evidence type="ECO:0000256" key="7">
    <source>
        <dbReference type="SAM" id="Phobius"/>
    </source>
</evidence>
<feature type="transmembrane region" description="Helical" evidence="7">
    <location>
        <begin position="20"/>
        <end position="41"/>
    </location>
</feature>
<comment type="subcellular location">
    <subcellularLocation>
        <location evidence="1">Cell membrane</location>
        <topology evidence="1">Multi-pass membrane protein</topology>
    </subcellularLocation>
</comment>
<feature type="domain" description="Mechanosensitive ion channel transmembrane helices 2/3" evidence="9">
    <location>
        <begin position="70"/>
        <end position="111"/>
    </location>
</feature>
<name>A0ABX0QK65_9BACT</name>
<evidence type="ECO:0000313" key="10">
    <source>
        <dbReference type="EMBL" id="NID12679.1"/>
    </source>
</evidence>
<dbReference type="InterPro" id="IPR045275">
    <property type="entry name" value="MscS_archaea/bacteria_type"/>
</dbReference>
<keyword evidence="4 7" id="KW-0812">Transmembrane</keyword>
<dbReference type="Gene3D" id="2.30.30.60">
    <property type="match status" value="1"/>
</dbReference>
<proteinExistence type="inferred from homology"/>
<evidence type="ECO:0000313" key="11">
    <source>
        <dbReference type="Proteomes" id="UP000606008"/>
    </source>
</evidence>
<evidence type="ECO:0000256" key="1">
    <source>
        <dbReference type="ARBA" id="ARBA00004651"/>
    </source>
</evidence>
<evidence type="ECO:0000256" key="2">
    <source>
        <dbReference type="ARBA" id="ARBA00008017"/>
    </source>
</evidence>
<dbReference type="InterPro" id="IPR049142">
    <property type="entry name" value="MS_channel_1st"/>
</dbReference>
<organism evidence="10 11">
    <name type="scientific">Fibrivirga algicola</name>
    <dbReference type="NCBI Taxonomy" id="2950420"/>
    <lineage>
        <taxon>Bacteria</taxon>
        <taxon>Pseudomonadati</taxon>
        <taxon>Bacteroidota</taxon>
        <taxon>Cytophagia</taxon>
        <taxon>Cytophagales</taxon>
        <taxon>Spirosomataceae</taxon>
        <taxon>Fibrivirga</taxon>
    </lineage>
</organism>
<keyword evidence="6 7" id="KW-0472">Membrane</keyword>
<sequence>MDHAKIIALLYNELTAWARYGVRLIPRFALAVLILTSAIMVSRWVSRWVCAGLTRISNNQSLVALSGSVARVVVMAMGVFIALGVLGLEKTVTSLLAGAGVLALAVGFAFQDLTTNFISGTMIALARPIQVGDTIETNGFTGKVLNVRIRSVLLDNGQGQTVEIPSKDVFQKPIINHSRNGLRRIEVVAGVSYLDDLEVAKRVAQEAVQALPFVANGRSVDLNYRGFTVENIQFALWFWIDPSTTNAAAAQSEAIIAIHNAFNQHQILIVFAGHTFDLKQKLFGETAKPD</sequence>
<evidence type="ECO:0000259" key="9">
    <source>
        <dbReference type="Pfam" id="PF21088"/>
    </source>
</evidence>
<evidence type="ECO:0000256" key="5">
    <source>
        <dbReference type="ARBA" id="ARBA00022989"/>
    </source>
</evidence>
<dbReference type="Gene3D" id="1.10.287.1260">
    <property type="match status" value="1"/>
</dbReference>
<dbReference type="Gene3D" id="3.30.70.100">
    <property type="match status" value="1"/>
</dbReference>
<dbReference type="EMBL" id="WAEL01000008">
    <property type="protein sequence ID" value="NID12679.1"/>
    <property type="molecule type" value="Genomic_DNA"/>
</dbReference>